<keyword evidence="1" id="KW-1133">Transmembrane helix</keyword>
<organism evidence="2 3">
    <name type="scientific">Symbiodinium natans</name>
    <dbReference type="NCBI Taxonomy" id="878477"/>
    <lineage>
        <taxon>Eukaryota</taxon>
        <taxon>Sar</taxon>
        <taxon>Alveolata</taxon>
        <taxon>Dinophyceae</taxon>
        <taxon>Suessiales</taxon>
        <taxon>Symbiodiniaceae</taxon>
        <taxon>Symbiodinium</taxon>
    </lineage>
</organism>
<feature type="transmembrane region" description="Helical" evidence="1">
    <location>
        <begin position="215"/>
        <end position="239"/>
    </location>
</feature>
<evidence type="ECO:0000313" key="2">
    <source>
        <dbReference type="EMBL" id="CAE7311859.1"/>
    </source>
</evidence>
<comment type="caution">
    <text evidence="2">The sequence shown here is derived from an EMBL/GenBank/DDBJ whole genome shotgun (WGS) entry which is preliminary data.</text>
</comment>
<dbReference type="AlphaFoldDB" id="A0A812NKU2"/>
<protein>
    <submittedName>
        <fullName evidence="2">Uncharacterized protein</fullName>
    </submittedName>
</protein>
<name>A0A812NKU2_9DINO</name>
<accession>A0A812NKU2</accession>
<evidence type="ECO:0000256" key="1">
    <source>
        <dbReference type="SAM" id="Phobius"/>
    </source>
</evidence>
<keyword evidence="3" id="KW-1185">Reference proteome</keyword>
<dbReference type="OrthoDB" id="415916at2759"/>
<dbReference type="EMBL" id="CAJNDS010002080">
    <property type="protein sequence ID" value="CAE7311859.1"/>
    <property type="molecule type" value="Genomic_DNA"/>
</dbReference>
<reference evidence="2" key="1">
    <citation type="submission" date="2021-02" db="EMBL/GenBank/DDBJ databases">
        <authorList>
            <person name="Dougan E. K."/>
            <person name="Rhodes N."/>
            <person name="Thang M."/>
            <person name="Chan C."/>
        </authorList>
    </citation>
    <scope>NUCLEOTIDE SEQUENCE</scope>
</reference>
<proteinExistence type="predicted"/>
<sequence length="270" mass="29600">MSAEQALQIVRGISQAAEIESAGTDNAEGLREAAGRVCASLMFFLEHPDSRVQVHCAGTMKKCFERYSDAISAEDMVKVRRAYTRCIQTAKENTLDGDRQVALRILGWIVSRADGEDYARAQNDEEEDLVTCPAKDRGGQVAVKAVGQKDDEELRAGLLAEVIKLPQVVSVTFEAFENHIPPLKTSRLERLSFSLLVVVLESLPWLLLHVHGLKIGCLVSAAVCWILPHVFVLLAGGVYDCRNQIGIGLQKCTVSGRSAALLKNERRAKS</sequence>
<keyword evidence="1" id="KW-0472">Membrane</keyword>
<evidence type="ECO:0000313" key="3">
    <source>
        <dbReference type="Proteomes" id="UP000604046"/>
    </source>
</evidence>
<dbReference type="Proteomes" id="UP000604046">
    <property type="component" value="Unassembled WGS sequence"/>
</dbReference>
<keyword evidence="1" id="KW-0812">Transmembrane</keyword>
<gene>
    <name evidence="2" type="ORF">SNAT2548_LOCUS16374</name>
</gene>
<feature type="transmembrane region" description="Helical" evidence="1">
    <location>
        <begin position="191"/>
        <end position="208"/>
    </location>
</feature>